<dbReference type="AlphaFoldDB" id="A0A0H5Q0R1"/>
<dbReference type="InterPro" id="IPR008813">
    <property type="entry name" value="Plasmid_replication_RepL"/>
</dbReference>
<dbReference type="InterPro" id="IPR036390">
    <property type="entry name" value="WH_DNA-bd_sf"/>
</dbReference>
<dbReference type="Pfam" id="PF05732">
    <property type="entry name" value="RepL"/>
    <property type="match status" value="1"/>
</dbReference>
<reference evidence="2" key="1">
    <citation type="submission" date="2015-06" db="EMBL/GenBank/DDBJ databases">
        <authorList>
            <person name="Joergensen T."/>
        </authorList>
    </citation>
    <scope>NUCLEOTIDE SEQUENCE</scope>
    <source>
        <plasmid evidence="2">pRGRH0625</plasmid>
    </source>
</reference>
<dbReference type="SMART" id="SM00419">
    <property type="entry name" value="HTH_CRP"/>
    <property type="match status" value="1"/>
</dbReference>
<feature type="domain" description="HTH crp-type" evidence="1">
    <location>
        <begin position="81"/>
        <end position="130"/>
    </location>
</feature>
<dbReference type="InterPro" id="IPR012318">
    <property type="entry name" value="HTH_CRP"/>
</dbReference>
<protein>
    <recommendedName>
        <fullName evidence="1">HTH crp-type domain-containing protein</fullName>
    </recommendedName>
</protein>
<dbReference type="Gene3D" id="1.10.10.10">
    <property type="entry name" value="Winged helix-like DNA-binding domain superfamily/Winged helix DNA-binding domain"/>
    <property type="match status" value="1"/>
</dbReference>
<dbReference type="GO" id="GO:0006355">
    <property type="term" value="P:regulation of DNA-templated transcription"/>
    <property type="evidence" value="ECO:0007669"/>
    <property type="project" value="InterPro"/>
</dbReference>
<dbReference type="GO" id="GO:0003677">
    <property type="term" value="F:DNA binding"/>
    <property type="evidence" value="ECO:0007669"/>
    <property type="project" value="InterPro"/>
</dbReference>
<reference evidence="2" key="2">
    <citation type="submission" date="2015-07" db="EMBL/GenBank/DDBJ databases">
        <title>Plasmids, circular viruses and viroids from rat gut.</title>
        <authorList>
            <person name="Jorgensen T.J."/>
            <person name="Hansen M.A."/>
            <person name="Xu Z."/>
            <person name="Tabak M.A."/>
            <person name="Sorensen S.J."/>
            <person name="Hansen L.H."/>
        </authorList>
    </citation>
    <scope>NUCLEOTIDE SEQUENCE</scope>
    <source>
        <plasmid evidence="2">pRGRH0625</plasmid>
    </source>
</reference>
<dbReference type="EMBL" id="LN853252">
    <property type="protein sequence ID" value="CRY95438.1"/>
    <property type="molecule type" value="Genomic_DNA"/>
</dbReference>
<keyword evidence="2" id="KW-0614">Plasmid</keyword>
<accession>A0A0H5Q0R1</accession>
<dbReference type="InterPro" id="IPR036388">
    <property type="entry name" value="WH-like_DNA-bd_sf"/>
</dbReference>
<dbReference type="GO" id="GO:0006276">
    <property type="term" value="P:plasmid maintenance"/>
    <property type="evidence" value="ECO:0007669"/>
    <property type="project" value="InterPro"/>
</dbReference>
<evidence type="ECO:0000313" key="2">
    <source>
        <dbReference type="EMBL" id="CRY95438.1"/>
    </source>
</evidence>
<evidence type="ECO:0000259" key="1">
    <source>
        <dbReference type="SMART" id="SM00419"/>
    </source>
</evidence>
<dbReference type="SUPFAM" id="SSF46785">
    <property type="entry name" value="Winged helix' DNA-binding domain"/>
    <property type="match status" value="1"/>
</dbReference>
<sequence>MTDRLEWIDTVEQRSKARLIGQDVWINQRTGEIIEAQTLTKEVKGDVDVGFEKLWVGHILEAVDEVGNAKMKVLFWLIRNKDQGNMVRATLDEIAQKTGSSRSTVARLMASLRKANVVRLEYGGRWMLNPAVVFKGAHQRRMNVLIRYRSMEQQELPLELPAEPERKAA</sequence>
<name>A0A0H5Q0R1_9ZZZZ</name>
<organism evidence="2">
    <name type="scientific">uncultured prokaryote</name>
    <dbReference type="NCBI Taxonomy" id="198431"/>
    <lineage>
        <taxon>unclassified sequences</taxon>
        <taxon>environmental samples</taxon>
    </lineage>
</organism>
<proteinExistence type="predicted"/>
<dbReference type="GO" id="GO:0006260">
    <property type="term" value="P:DNA replication"/>
    <property type="evidence" value="ECO:0007669"/>
    <property type="project" value="InterPro"/>
</dbReference>
<geneLocation type="plasmid" evidence="2">
    <name>pRGRH0625</name>
</geneLocation>